<dbReference type="GO" id="GO:0004672">
    <property type="term" value="F:protein kinase activity"/>
    <property type="evidence" value="ECO:0007669"/>
    <property type="project" value="TreeGrafter"/>
</dbReference>
<feature type="domain" description="BUB1 N-terminal" evidence="2">
    <location>
        <begin position="10"/>
        <end position="161"/>
    </location>
</feature>
<dbReference type="GO" id="GO:0005634">
    <property type="term" value="C:nucleus"/>
    <property type="evidence" value="ECO:0007669"/>
    <property type="project" value="TreeGrafter"/>
</dbReference>
<dbReference type="PANTHER" id="PTHR14030:SF26">
    <property type="entry name" value="MITOTIC CHECKPOINT SERINE_THREONINE-PROTEIN KINASE BUB1"/>
    <property type="match status" value="1"/>
</dbReference>
<sequence length="355" mass="40113">MDIPSYMQLFEEGMSVYTGDDPLDSWDSFVLYLETQDGGRELPQALDRLVQEFLNVEKYANDIRYVNNCIRCASFYPEPVAMYNHVFSKGVGTRTAVLYISWAKQFEQDGKIEQAEAVFQRALENQAQPGETVLNEHRQFQIRNQIQAPVSAASRAPLQNSNLTNQMSSQREPAAQYKASAECPSGGIVTSTTVSRSENSGTLPSSQRSGVQTVSQYTTEDLICEGSELCFEEVRARKYFEKIRAKQAEEEERERDPGLFPNISQHASVRPRLSSRRSLSLRLHTEPTFIQEVYSSYSEDSQHAPVLADRSVSLPQSTNSEQKMNVSLHGPACTSSEVFMQEDLENHQEKNHDTQ</sequence>
<dbReference type="AlphaFoldDB" id="A0AAD6AAJ1"/>
<dbReference type="Proteomes" id="UP001219934">
    <property type="component" value="Unassembled WGS sequence"/>
</dbReference>
<dbReference type="GO" id="GO:0007094">
    <property type="term" value="P:mitotic spindle assembly checkpoint signaling"/>
    <property type="evidence" value="ECO:0007669"/>
    <property type="project" value="InterPro"/>
</dbReference>
<dbReference type="InterPro" id="IPR013212">
    <property type="entry name" value="Mad3/Bub1_I"/>
</dbReference>
<dbReference type="PROSITE" id="PS51489">
    <property type="entry name" value="BUB1_N"/>
    <property type="match status" value="1"/>
</dbReference>
<accession>A0AAD6AAJ1</accession>
<feature type="compositionally biased region" description="Polar residues" evidence="1">
    <location>
        <begin position="157"/>
        <end position="171"/>
    </location>
</feature>
<reference evidence="3" key="1">
    <citation type="submission" date="2022-11" db="EMBL/GenBank/DDBJ databases">
        <title>Chromosome-level genome of Pogonophryne albipinna.</title>
        <authorList>
            <person name="Jo E."/>
        </authorList>
    </citation>
    <scope>NUCLEOTIDE SEQUENCE</scope>
    <source>
        <strain evidence="3">SGF0006</strain>
        <tissue evidence="3">Muscle</tissue>
    </source>
</reference>
<dbReference type="EMBL" id="JAPTMU010000114">
    <property type="protein sequence ID" value="KAJ4921574.1"/>
    <property type="molecule type" value="Genomic_DNA"/>
</dbReference>
<keyword evidence="4" id="KW-1185">Reference proteome</keyword>
<dbReference type="PANTHER" id="PTHR14030">
    <property type="entry name" value="MITOTIC CHECKPOINT SERINE/THREONINE-PROTEIN KINASE BUB1"/>
    <property type="match status" value="1"/>
</dbReference>
<feature type="non-terminal residue" evidence="3">
    <location>
        <position position="355"/>
    </location>
</feature>
<evidence type="ECO:0000256" key="1">
    <source>
        <dbReference type="SAM" id="MobiDB-lite"/>
    </source>
</evidence>
<dbReference type="Gene3D" id="1.25.40.430">
    <property type="match status" value="1"/>
</dbReference>
<comment type="caution">
    <text evidence="3">The sequence shown here is derived from an EMBL/GenBank/DDBJ whole genome shotgun (WGS) entry which is preliminary data.</text>
</comment>
<evidence type="ECO:0000313" key="4">
    <source>
        <dbReference type="Proteomes" id="UP001219934"/>
    </source>
</evidence>
<evidence type="ECO:0000313" key="3">
    <source>
        <dbReference type="EMBL" id="KAJ4921574.1"/>
    </source>
</evidence>
<dbReference type="SMART" id="SM00777">
    <property type="entry name" value="Mad3_BUB1_I"/>
    <property type="match status" value="1"/>
</dbReference>
<dbReference type="GO" id="GO:0051754">
    <property type="term" value="P:meiotic sister chromatid cohesion, centromeric"/>
    <property type="evidence" value="ECO:0007669"/>
    <property type="project" value="TreeGrafter"/>
</dbReference>
<name>A0AAD6AAJ1_9TELE</name>
<feature type="region of interest" description="Disordered" evidence="1">
    <location>
        <begin position="190"/>
        <end position="212"/>
    </location>
</feature>
<feature type="region of interest" description="Disordered" evidence="1">
    <location>
        <begin position="247"/>
        <end position="276"/>
    </location>
</feature>
<dbReference type="InterPro" id="IPR015661">
    <property type="entry name" value="Bub1/Mad3"/>
</dbReference>
<gene>
    <name evidence="3" type="ORF">JOQ06_029596</name>
</gene>
<proteinExistence type="predicted"/>
<dbReference type="Pfam" id="PF08311">
    <property type="entry name" value="Mad3_BUB1_I"/>
    <property type="match status" value="1"/>
</dbReference>
<organism evidence="3 4">
    <name type="scientific">Pogonophryne albipinna</name>
    <dbReference type="NCBI Taxonomy" id="1090488"/>
    <lineage>
        <taxon>Eukaryota</taxon>
        <taxon>Metazoa</taxon>
        <taxon>Chordata</taxon>
        <taxon>Craniata</taxon>
        <taxon>Vertebrata</taxon>
        <taxon>Euteleostomi</taxon>
        <taxon>Actinopterygii</taxon>
        <taxon>Neopterygii</taxon>
        <taxon>Teleostei</taxon>
        <taxon>Neoteleostei</taxon>
        <taxon>Acanthomorphata</taxon>
        <taxon>Eupercaria</taxon>
        <taxon>Perciformes</taxon>
        <taxon>Notothenioidei</taxon>
        <taxon>Pogonophryne</taxon>
    </lineage>
</organism>
<evidence type="ECO:0000259" key="2">
    <source>
        <dbReference type="PROSITE" id="PS51489"/>
    </source>
</evidence>
<protein>
    <recommendedName>
        <fullName evidence="2">BUB1 N-terminal domain-containing protein</fullName>
    </recommendedName>
</protein>
<feature type="region of interest" description="Disordered" evidence="1">
    <location>
        <begin position="154"/>
        <end position="174"/>
    </location>
</feature>